<dbReference type="GeneID" id="25414202"/>
<evidence type="ECO:0000313" key="2">
    <source>
        <dbReference type="Proteomes" id="UP000027730"/>
    </source>
</evidence>
<proteinExistence type="predicted"/>
<accession>A0A074W8M0</accession>
<name>A0A074W8M0_9PEZI</name>
<dbReference type="EMBL" id="KL584722">
    <property type="protein sequence ID" value="KEQ69218.1"/>
    <property type="molecule type" value="Genomic_DNA"/>
</dbReference>
<dbReference type="RefSeq" id="XP_013423507.1">
    <property type="nucleotide sequence ID" value="XM_013568053.1"/>
</dbReference>
<organism evidence="1 2">
    <name type="scientific">Aureobasidium namibiae CBS 147.97</name>
    <dbReference type="NCBI Taxonomy" id="1043004"/>
    <lineage>
        <taxon>Eukaryota</taxon>
        <taxon>Fungi</taxon>
        <taxon>Dikarya</taxon>
        <taxon>Ascomycota</taxon>
        <taxon>Pezizomycotina</taxon>
        <taxon>Dothideomycetes</taxon>
        <taxon>Dothideomycetidae</taxon>
        <taxon>Dothideales</taxon>
        <taxon>Saccotheciaceae</taxon>
        <taxon>Aureobasidium</taxon>
    </lineage>
</organism>
<dbReference type="AlphaFoldDB" id="A0A074W8M0"/>
<dbReference type="HOGENOM" id="CLU_804047_0_0_1"/>
<keyword evidence="2" id="KW-1185">Reference proteome</keyword>
<reference evidence="1 2" key="1">
    <citation type="journal article" date="2014" name="BMC Genomics">
        <title>Genome sequencing of four Aureobasidium pullulans varieties: biotechnological potential, stress tolerance, and description of new species.</title>
        <authorList>
            <person name="Gostin Ar C."/>
            <person name="Ohm R.A."/>
            <person name="Kogej T."/>
            <person name="Sonjak S."/>
            <person name="Turk M."/>
            <person name="Zajc J."/>
            <person name="Zalar P."/>
            <person name="Grube M."/>
            <person name="Sun H."/>
            <person name="Han J."/>
            <person name="Sharma A."/>
            <person name="Chiniquy J."/>
            <person name="Ngan C.Y."/>
            <person name="Lipzen A."/>
            <person name="Barry K."/>
            <person name="Grigoriev I.V."/>
            <person name="Gunde-Cimerman N."/>
        </authorList>
    </citation>
    <scope>NUCLEOTIDE SEQUENCE [LARGE SCALE GENOMIC DNA]</scope>
    <source>
        <strain evidence="1 2">CBS 147.97</strain>
    </source>
</reference>
<gene>
    <name evidence="1" type="ORF">M436DRAFT_67288</name>
</gene>
<dbReference type="OrthoDB" id="5272396at2759"/>
<sequence>MTGFLDLPYELRYMVYDNLLEMRWAIGDRIFWVPEVDINMHPAMAISRRKGEDFRPTGGPYIFRKRGTVTRGREYPTVNLYNITLLVSLARTSKILYKEVVELAWPNSNLKIQGTLNMVCGLLGPRLALCMSPLVKQCIEYLELGIFDPSDRDGVQPMKELVEIINTHLPALKRLDLSFPHRTDSHRDPLHLLGKSAKAAFAQLLLLRLELRVVFHVYERRHTGETLHIYRAHDNLAALLTDIHTSNRFKALDRQRMKHDLELLDLDYCLLRTTDLRSAVHHEEGVSSSNNTV</sequence>
<protein>
    <submittedName>
        <fullName evidence="1">Uncharacterized protein</fullName>
    </submittedName>
</protein>
<evidence type="ECO:0000313" key="1">
    <source>
        <dbReference type="EMBL" id="KEQ69218.1"/>
    </source>
</evidence>
<dbReference type="Proteomes" id="UP000027730">
    <property type="component" value="Unassembled WGS sequence"/>
</dbReference>